<dbReference type="SMART" id="SM00028">
    <property type="entry name" value="TPR"/>
    <property type="match status" value="6"/>
</dbReference>
<proteinExistence type="predicted"/>
<accession>A0A841L7W1</accession>
<dbReference type="EMBL" id="JACIIV010000022">
    <property type="protein sequence ID" value="MBB6228654.1"/>
    <property type="molecule type" value="Genomic_DNA"/>
</dbReference>
<dbReference type="InterPro" id="IPR012668">
    <property type="entry name" value="CHP02466"/>
</dbReference>
<keyword evidence="5" id="KW-1185">Reference proteome</keyword>
<dbReference type="PANTHER" id="PTHR44858:SF1">
    <property type="entry name" value="UDP-N-ACETYLGLUCOSAMINE--PEPTIDE N-ACETYLGLUCOSAMINYLTRANSFERASE SPINDLY-RELATED"/>
    <property type="match status" value="1"/>
</dbReference>
<dbReference type="Proteomes" id="UP000538147">
    <property type="component" value="Unassembled WGS sequence"/>
</dbReference>
<dbReference type="InterPro" id="IPR011990">
    <property type="entry name" value="TPR-like_helical_dom_sf"/>
</dbReference>
<dbReference type="PANTHER" id="PTHR44858">
    <property type="entry name" value="TETRATRICOPEPTIDE REPEAT PROTEIN 6"/>
    <property type="match status" value="1"/>
</dbReference>
<dbReference type="Gene3D" id="1.25.40.10">
    <property type="entry name" value="Tetratricopeptide repeat domain"/>
    <property type="match status" value="2"/>
</dbReference>
<dbReference type="Pfam" id="PF13759">
    <property type="entry name" value="2OG-FeII_Oxy_5"/>
    <property type="match status" value="1"/>
</dbReference>
<dbReference type="Pfam" id="PF13432">
    <property type="entry name" value="TPR_16"/>
    <property type="match status" value="2"/>
</dbReference>
<keyword evidence="2 3" id="KW-0802">TPR repeat</keyword>
<dbReference type="Pfam" id="PF13181">
    <property type="entry name" value="TPR_8"/>
    <property type="match status" value="1"/>
</dbReference>
<comment type="caution">
    <text evidence="4">The sequence shown here is derived from an EMBL/GenBank/DDBJ whole genome shotgun (WGS) entry which is preliminary data.</text>
</comment>
<dbReference type="PROSITE" id="PS50005">
    <property type="entry name" value="TPR"/>
    <property type="match status" value="1"/>
</dbReference>
<organism evidence="4 5">
    <name type="scientific">Polymorphobacter multimanifer</name>
    <dbReference type="NCBI Taxonomy" id="1070431"/>
    <lineage>
        <taxon>Bacteria</taxon>
        <taxon>Pseudomonadati</taxon>
        <taxon>Pseudomonadota</taxon>
        <taxon>Alphaproteobacteria</taxon>
        <taxon>Sphingomonadales</taxon>
        <taxon>Sphingosinicellaceae</taxon>
        <taxon>Polymorphobacter</taxon>
    </lineage>
</organism>
<name>A0A841L7W1_9SPHN</name>
<dbReference type="InterPro" id="IPR050498">
    <property type="entry name" value="Ycf3"/>
</dbReference>
<dbReference type="RefSeq" id="WP_184201391.1">
    <property type="nucleotide sequence ID" value="NZ_JACIIV010000022.1"/>
</dbReference>
<dbReference type="SUPFAM" id="SSF48452">
    <property type="entry name" value="TPR-like"/>
    <property type="match status" value="3"/>
</dbReference>
<evidence type="ECO:0000256" key="2">
    <source>
        <dbReference type="ARBA" id="ARBA00022803"/>
    </source>
</evidence>
<dbReference type="AlphaFoldDB" id="A0A841L7W1"/>
<evidence type="ECO:0000313" key="5">
    <source>
        <dbReference type="Proteomes" id="UP000538147"/>
    </source>
</evidence>
<evidence type="ECO:0000256" key="3">
    <source>
        <dbReference type="PROSITE-ProRule" id="PRU00339"/>
    </source>
</evidence>
<keyword evidence="1" id="KW-0677">Repeat</keyword>
<feature type="repeat" description="TPR" evidence="3">
    <location>
        <begin position="174"/>
        <end position="207"/>
    </location>
</feature>
<gene>
    <name evidence="4" type="ORF">FHS79_002844</name>
</gene>
<dbReference type="InterPro" id="IPR019734">
    <property type="entry name" value="TPR_rpt"/>
</dbReference>
<evidence type="ECO:0000256" key="1">
    <source>
        <dbReference type="ARBA" id="ARBA00022737"/>
    </source>
</evidence>
<dbReference type="Gene3D" id="2.60.120.620">
    <property type="entry name" value="q2cbj1_9rhob like domain"/>
    <property type="match status" value="1"/>
</dbReference>
<evidence type="ECO:0000313" key="4">
    <source>
        <dbReference type="EMBL" id="MBB6228654.1"/>
    </source>
</evidence>
<sequence>MADVNALFSRAEAQFRAGAHAAARADLLQLLPMVGEHVAVLHLLALSEARLGQRQAAEAAFRRALNAAPRDAQINNNFANLLKNVGDSEGALAHYTAALAANPALHAARLNRAGLLVQQGRAAEALPDIDALRRVSPDDPGLRLTGGAAMLALGQLDAAAADFDAVLAQRPEDAKALQGRARVSAQAGDDALALRLYRKAFSVSPTDPEVMLGLAEALEAMGEDSGLPLLAAAVEAHPGWLAGQDALARMRSEAGELADFDAGYRRARTKMPDDAPLASGHVACLMRAERYADAIITLDQWVARAGRSPEADRFEAMLASEVGDLQRADAAFGRVGDDPALAPAHARHLLRKRDPMAAAALLEPLALADLGAVNHWAYLAIAWRMLDGPRHEWLALQPGLVGTQAIEIDLAALAEVLRGLHRSRAHPVGQSLRGGTQTRTRLFGRDIPILKEVEKGIRRGIEGHQRGMPGVDARHPLLRFRDAPLEFSGSWSVRLADGGFHVAHVHPEGVLSSAFYVVVPEARGTEGWLEVGAPPPELGLGLPPLHLIEPRPGQLALFPSTMFHGTRPFASGERMTIAFDARA</sequence>
<reference evidence="4 5" key="1">
    <citation type="submission" date="2020-08" db="EMBL/GenBank/DDBJ databases">
        <title>Genomic Encyclopedia of Type Strains, Phase IV (KMG-IV): sequencing the most valuable type-strain genomes for metagenomic binning, comparative biology and taxonomic classification.</title>
        <authorList>
            <person name="Goeker M."/>
        </authorList>
    </citation>
    <scope>NUCLEOTIDE SEQUENCE [LARGE SCALE GENOMIC DNA]</scope>
    <source>
        <strain evidence="4 5">DSM 102189</strain>
    </source>
</reference>
<protein>
    <submittedName>
        <fullName evidence="4">Tetratricopeptide (TPR) repeat protein</fullName>
    </submittedName>
</protein>